<organism evidence="5">
    <name type="scientific">marine metagenome</name>
    <dbReference type="NCBI Taxonomy" id="408172"/>
    <lineage>
        <taxon>unclassified sequences</taxon>
        <taxon>metagenomes</taxon>
        <taxon>ecological metagenomes</taxon>
    </lineage>
</organism>
<dbReference type="InterPro" id="IPR000792">
    <property type="entry name" value="Tscrpt_reg_LuxR_C"/>
</dbReference>
<dbReference type="CDD" id="cd06170">
    <property type="entry name" value="LuxR_C_like"/>
    <property type="match status" value="1"/>
</dbReference>
<reference evidence="5" key="1">
    <citation type="submission" date="2018-05" db="EMBL/GenBank/DDBJ databases">
        <authorList>
            <person name="Lanie J.A."/>
            <person name="Ng W.-L."/>
            <person name="Kazmierczak K.M."/>
            <person name="Andrzejewski T.M."/>
            <person name="Davidsen T.M."/>
            <person name="Wayne K.J."/>
            <person name="Tettelin H."/>
            <person name="Glass J.I."/>
            <person name="Rusch D."/>
            <person name="Podicherti R."/>
            <person name="Tsui H.-C.T."/>
            <person name="Winkler M.E."/>
        </authorList>
    </citation>
    <scope>NUCLEOTIDE SEQUENCE</scope>
</reference>
<dbReference type="GO" id="GO:0003677">
    <property type="term" value="F:DNA binding"/>
    <property type="evidence" value="ECO:0007669"/>
    <property type="project" value="UniProtKB-KW"/>
</dbReference>
<dbReference type="Pfam" id="PF00196">
    <property type="entry name" value="GerE"/>
    <property type="match status" value="1"/>
</dbReference>
<dbReference type="EMBL" id="UINC01183227">
    <property type="protein sequence ID" value="SVD93877.1"/>
    <property type="molecule type" value="Genomic_DNA"/>
</dbReference>
<accession>A0A382ZEE7</accession>
<protein>
    <recommendedName>
        <fullName evidence="4">HTH luxR-type domain-containing protein</fullName>
    </recommendedName>
</protein>
<dbReference type="SMART" id="SM00421">
    <property type="entry name" value="HTH_LUXR"/>
    <property type="match status" value="1"/>
</dbReference>
<dbReference type="Gene3D" id="1.10.10.10">
    <property type="entry name" value="Winged helix-like DNA-binding domain superfamily/Winged helix DNA-binding domain"/>
    <property type="match status" value="1"/>
</dbReference>
<dbReference type="PRINTS" id="PR00038">
    <property type="entry name" value="HTHLUXR"/>
</dbReference>
<evidence type="ECO:0000256" key="3">
    <source>
        <dbReference type="ARBA" id="ARBA00023163"/>
    </source>
</evidence>
<dbReference type="AlphaFoldDB" id="A0A382ZEE7"/>
<dbReference type="PANTHER" id="PTHR44688">
    <property type="entry name" value="DNA-BINDING TRANSCRIPTIONAL ACTIVATOR DEVR_DOSR"/>
    <property type="match status" value="1"/>
</dbReference>
<dbReference type="GO" id="GO:0006355">
    <property type="term" value="P:regulation of DNA-templated transcription"/>
    <property type="evidence" value="ECO:0007669"/>
    <property type="project" value="InterPro"/>
</dbReference>
<dbReference type="InterPro" id="IPR036388">
    <property type="entry name" value="WH-like_DNA-bd_sf"/>
</dbReference>
<dbReference type="InterPro" id="IPR016032">
    <property type="entry name" value="Sig_transdc_resp-reg_C-effctor"/>
</dbReference>
<keyword evidence="1" id="KW-0805">Transcription regulation</keyword>
<evidence type="ECO:0000313" key="5">
    <source>
        <dbReference type="EMBL" id="SVD93877.1"/>
    </source>
</evidence>
<dbReference type="PANTHER" id="PTHR44688:SF16">
    <property type="entry name" value="DNA-BINDING TRANSCRIPTIONAL ACTIVATOR DEVR_DOSR"/>
    <property type="match status" value="1"/>
</dbReference>
<keyword evidence="2" id="KW-0238">DNA-binding</keyword>
<sequence>MSFQSKLSKREFQVLELVSSGSSNSQVAETLGISRSTAKTHLRNIYSKTDYHDRTILAISFLNSKT</sequence>
<evidence type="ECO:0000256" key="1">
    <source>
        <dbReference type="ARBA" id="ARBA00023015"/>
    </source>
</evidence>
<feature type="domain" description="HTH luxR-type" evidence="4">
    <location>
        <begin position="1"/>
        <end position="65"/>
    </location>
</feature>
<dbReference type="PROSITE" id="PS50043">
    <property type="entry name" value="HTH_LUXR_2"/>
    <property type="match status" value="1"/>
</dbReference>
<evidence type="ECO:0000256" key="2">
    <source>
        <dbReference type="ARBA" id="ARBA00023125"/>
    </source>
</evidence>
<gene>
    <name evidence="5" type="ORF">METZ01_LOCUS446731</name>
</gene>
<proteinExistence type="predicted"/>
<keyword evidence="3" id="KW-0804">Transcription</keyword>
<evidence type="ECO:0000259" key="4">
    <source>
        <dbReference type="PROSITE" id="PS50043"/>
    </source>
</evidence>
<name>A0A382ZEE7_9ZZZZ</name>
<dbReference type="SUPFAM" id="SSF46894">
    <property type="entry name" value="C-terminal effector domain of the bipartite response regulators"/>
    <property type="match status" value="1"/>
</dbReference>